<dbReference type="SUPFAM" id="SSF46785">
    <property type="entry name" value="Winged helix' DNA-binding domain"/>
    <property type="match status" value="1"/>
</dbReference>
<dbReference type="RefSeq" id="WP_260793236.1">
    <property type="nucleotide sequence ID" value="NZ_CP093313.1"/>
</dbReference>
<dbReference type="EMBL" id="CP093313">
    <property type="protein sequence ID" value="UWZ83804.1"/>
    <property type="molecule type" value="Genomic_DNA"/>
</dbReference>
<dbReference type="Gene3D" id="1.10.10.10">
    <property type="entry name" value="Winged helix-like DNA-binding domain superfamily/Winged helix DNA-binding domain"/>
    <property type="match status" value="1"/>
</dbReference>
<dbReference type="AlphaFoldDB" id="A0A9J7BLP3"/>
<dbReference type="InterPro" id="IPR036388">
    <property type="entry name" value="WH-like_DNA-bd_sf"/>
</dbReference>
<dbReference type="Proteomes" id="UP001059380">
    <property type="component" value="Chromosome"/>
</dbReference>
<protein>
    <submittedName>
        <fullName evidence="2">PadR family transcriptional regulator</fullName>
    </submittedName>
</protein>
<evidence type="ECO:0000259" key="1">
    <source>
        <dbReference type="Pfam" id="PF03551"/>
    </source>
</evidence>
<dbReference type="Pfam" id="PF03551">
    <property type="entry name" value="PadR"/>
    <property type="match status" value="1"/>
</dbReference>
<name>A0A9J7BLP3_9BACT</name>
<dbReference type="InterPro" id="IPR005149">
    <property type="entry name" value="Tscrpt_reg_PadR_N"/>
</dbReference>
<gene>
    <name evidence="2" type="ORF">MOP44_24975</name>
</gene>
<evidence type="ECO:0000313" key="2">
    <source>
        <dbReference type="EMBL" id="UWZ83804.1"/>
    </source>
</evidence>
<organism evidence="2 3">
    <name type="scientific">Occallatibacter riparius</name>
    <dbReference type="NCBI Taxonomy" id="1002689"/>
    <lineage>
        <taxon>Bacteria</taxon>
        <taxon>Pseudomonadati</taxon>
        <taxon>Acidobacteriota</taxon>
        <taxon>Terriglobia</taxon>
        <taxon>Terriglobales</taxon>
        <taxon>Acidobacteriaceae</taxon>
        <taxon>Occallatibacter</taxon>
    </lineage>
</organism>
<feature type="domain" description="Transcription regulator PadR N-terminal" evidence="1">
    <location>
        <begin position="19"/>
        <end position="92"/>
    </location>
</feature>
<accession>A0A9J7BLP3</accession>
<dbReference type="KEGG" id="orp:MOP44_24975"/>
<proteinExistence type="predicted"/>
<dbReference type="PANTHER" id="PTHR33169:SF14">
    <property type="entry name" value="TRANSCRIPTIONAL REGULATOR RV3488"/>
    <property type="match status" value="1"/>
</dbReference>
<dbReference type="InterPro" id="IPR052509">
    <property type="entry name" value="Metal_resp_DNA-bind_regulator"/>
</dbReference>
<keyword evidence="3" id="KW-1185">Reference proteome</keyword>
<reference evidence="2" key="1">
    <citation type="submission" date="2021-04" db="EMBL/GenBank/DDBJ databases">
        <title>Phylogenetic analysis of Acidobacteriaceae.</title>
        <authorList>
            <person name="Qiu L."/>
            <person name="Zhang Q."/>
        </authorList>
    </citation>
    <scope>NUCLEOTIDE SEQUENCE</scope>
    <source>
        <strain evidence="2">DSM 25168</strain>
    </source>
</reference>
<dbReference type="InterPro" id="IPR036390">
    <property type="entry name" value="WH_DNA-bd_sf"/>
</dbReference>
<evidence type="ECO:0000313" key="3">
    <source>
        <dbReference type="Proteomes" id="UP001059380"/>
    </source>
</evidence>
<dbReference type="PANTHER" id="PTHR33169">
    <property type="entry name" value="PADR-FAMILY TRANSCRIPTIONAL REGULATOR"/>
    <property type="match status" value="1"/>
</dbReference>
<sequence length="118" mass="13093">MAQRETNPNFMNGVPELLILRLLEDSEMYGYEIVQALRDRTDAVIVVGEGVVYPVLHTLERAGALRSRRKTVAGRSRIYYSLTKAGSRRLAELAGQWTNLARAIQKTLAGGQYGDVVA</sequence>